<evidence type="ECO:0000313" key="2">
    <source>
        <dbReference type="Proteomes" id="UP000019149"/>
    </source>
</evidence>
<accession>W6UBV6</accession>
<dbReference type="KEGG" id="egl:EGR_06592"/>
<keyword evidence="2" id="KW-1185">Reference proteome</keyword>
<comment type="caution">
    <text evidence="1">The sequence shown here is derived from an EMBL/GenBank/DDBJ whole genome shotgun (WGS) entry which is preliminary data.</text>
</comment>
<dbReference type="AlphaFoldDB" id="W6UBV6"/>
<gene>
    <name evidence="1" type="ORF">EGR_06592</name>
</gene>
<dbReference type="EMBL" id="APAU02000059">
    <property type="protein sequence ID" value="EUB58605.1"/>
    <property type="molecule type" value="Genomic_DNA"/>
</dbReference>
<proteinExistence type="predicted"/>
<reference evidence="1 2" key="1">
    <citation type="journal article" date="2013" name="Nat. Genet.">
        <title>The genome of the hydatid tapeworm Echinococcus granulosus.</title>
        <authorList>
            <person name="Zheng H."/>
            <person name="Zhang W."/>
            <person name="Zhang L."/>
            <person name="Zhang Z."/>
            <person name="Li J."/>
            <person name="Lu G."/>
            <person name="Zhu Y."/>
            <person name="Wang Y."/>
            <person name="Huang Y."/>
            <person name="Liu J."/>
            <person name="Kang H."/>
            <person name="Chen J."/>
            <person name="Wang L."/>
            <person name="Chen A."/>
            <person name="Yu S."/>
            <person name="Gao Z."/>
            <person name="Jin L."/>
            <person name="Gu W."/>
            <person name="Wang Z."/>
            <person name="Zhao L."/>
            <person name="Shi B."/>
            <person name="Wen H."/>
            <person name="Lin R."/>
            <person name="Jones M.K."/>
            <person name="Brejova B."/>
            <person name="Vinar T."/>
            <person name="Zhao G."/>
            <person name="McManus D.P."/>
            <person name="Chen Z."/>
            <person name="Zhou Y."/>
            <person name="Wang S."/>
        </authorList>
    </citation>
    <scope>NUCLEOTIDE SEQUENCE [LARGE SCALE GENOMIC DNA]</scope>
</reference>
<name>W6UBV6_ECHGR</name>
<dbReference type="CTD" id="36342307"/>
<organism evidence="1 2">
    <name type="scientific">Echinococcus granulosus</name>
    <name type="common">Hydatid tapeworm</name>
    <dbReference type="NCBI Taxonomy" id="6210"/>
    <lineage>
        <taxon>Eukaryota</taxon>
        <taxon>Metazoa</taxon>
        <taxon>Spiralia</taxon>
        <taxon>Lophotrochozoa</taxon>
        <taxon>Platyhelminthes</taxon>
        <taxon>Cestoda</taxon>
        <taxon>Eucestoda</taxon>
        <taxon>Cyclophyllidea</taxon>
        <taxon>Taeniidae</taxon>
        <taxon>Echinococcus</taxon>
        <taxon>Echinococcus granulosus group</taxon>
    </lineage>
</organism>
<dbReference type="Proteomes" id="UP000019149">
    <property type="component" value="Unassembled WGS sequence"/>
</dbReference>
<evidence type="ECO:0000313" key="1">
    <source>
        <dbReference type="EMBL" id="EUB58605.1"/>
    </source>
</evidence>
<dbReference type="GeneID" id="36342307"/>
<dbReference type="RefSeq" id="XP_024349801.1">
    <property type="nucleotide sequence ID" value="XM_024495841.1"/>
</dbReference>
<sequence>MHILYKIMSSTRNAHTHSNACHIAKHFLLSKYKASIILCIVNFVLSEKNKTLIVSFTQLQEGNKSSKSFDAWA</sequence>
<protein>
    <submittedName>
        <fullName evidence="1">Uncharacterized protein</fullName>
    </submittedName>
</protein>